<feature type="transmembrane region" description="Helical" evidence="1">
    <location>
        <begin position="125"/>
        <end position="146"/>
    </location>
</feature>
<proteinExistence type="predicted"/>
<name>A0AAX2S9Z3_KOCRH</name>
<organism evidence="2 3">
    <name type="scientific">Kocuria rhizophila</name>
    <dbReference type="NCBI Taxonomy" id="72000"/>
    <lineage>
        <taxon>Bacteria</taxon>
        <taxon>Bacillati</taxon>
        <taxon>Actinomycetota</taxon>
        <taxon>Actinomycetes</taxon>
        <taxon>Micrococcales</taxon>
        <taxon>Micrococcaceae</taxon>
        <taxon>Kocuria</taxon>
    </lineage>
</organism>
<evidence type="ECO:0000313" key="2">
    <source>
        <dbReference type="EMBL" id="TFH99140.1"/>
    </source>
</evidence>
<dbReference type="RefSeq" id="WP_121241469.1">
    <property type="nucleotide sequence ID" value="NZ_JAVDXP010000001.1"/>
</dbReference>
<keyword evidence="1" id="KW-0812">Transmembrane</keyword>
<accession>A0AAX2S9Z3</accession>
<sequence>MHTQTPKSLIMFRIIFGYLLISATGISLWLSWVASRTTSTAIGLGLLLMMVSVSALGIGAALLVLESSHLKNSHHHTPVQGISLTSAAFIAAVSVVASVAVTYLHFITDASQGFATAAVSYPPATALWCGTLLSLTVWVSLMAVIAQGSAAPSDDRHPEHTRT</sequence>
<protein>
    <submittedName>
        <fullName evidence="2">Uncharacterized protein</fullName>
    </submittedName>
</protein>
<evidence type="ECO:0000313" key="3">
    <source>
        <dbReference type="Proteomes" id="UP000298017"/>
    </source>
</evidence>
<keyword evidence="1" id="KW-1133">Transmembrane helix</keyword>
<evidence type="ECO:0000256" key="1">
    <source>
        <dbReference type="SAM" id="Phobius"/>
    </source>
</evidence>
<dbReference type="AlphaFoldDB" id="A0AAX2S9Z3"/>
<reference evidence="2 3" key="1">
    <citation type="submission" date="2019-03" db="EMBL/GenBank/DDBJ databases">
        <title>Genome Sequencing and Assembly of Various Microbes Isolated from Alder Root Nodule.</title>
        <authorList>
            <person name="Swanson E."/>
            <person name="Sevigny J.L."/>
            <person name="Pesce C."/>
            <person name="Davis I."/>
            <person name="Kleiner V."/>
            <person name="Tisa L."/>
        </authorList>
    </citation>
    <scope>NUCLEOTIDE SEQUENCE [LARGE SCALE GENOMIC DNA]</scope>
    <source>
        <strain evidence="2 3">4R-31</strain>
    </source>
</reference>
<feature type="transmembrane region" description="Helical" evidence="1">
    <location>
        <begin position="86"/>
        <end position="105"/>
    </location>
</feature>
<keyword evidence="3" id="KW-1185">Reference proteome</keyword>
<dbReference type="EMBL" id="SPNK01000016">
    <property type="protein sequence ID" value="TFH99140.1"/>
    <property type="molecule type" value="Genomic_DNA"/>
</dbReference>
<dbReference type="Proteomes" id="UP000298017">
    <property type="component" value="Unassembled WGS sequence"/>
</dbReference>
<gene>
    <name evidence="2" type="ORF">E4P33_10920</name>
</gene>
<feature type="transmembrane region" description="Helical" evidence="1">
    <location>
        <begin position="12"/>
        <end position="34"/>
    </location>
</feature>
<keyword evidence="1" id="KW-0472">Membrane</keyword>
<comment type="caution">
    <text evidence="2">The sequence shown here is derived from an EMBL/GenBank/DDBJ whole genome shotgun (WGS) entry which is preliminary data.</text>
</comment>
<feature type="transmembrane region" description="Helical" evidence="1">
    <location>
        <begin position="40"/>
        <end position="65"/>
    </location>
</feature>